<feature type="compositionally biased region" description="Basic and acidic residues" evidence="15">
    <location>
        <begin position="61"/>
        <end position="77"/>
    </location>
</feature>
<feature type="region of interest" description="Disordered" evidence="15">
    <location>
        <begin position="22"/>
        <end position="118"/>
    </location>
</feature>
<sequence>MSPVLFLLLLFLRTVELRHVRSDPGLQSGSSLETMRAEDAAGTEEPLTRERTSVGGSFKVPDLRRVARGAKDGSPRKRDPHSHPPSGYGGQPRRIDDPSGYFTTPRTDRYTSAPAGNSSSGRGILNPLYPVTDGAYWAYAVMLLALVLFAAGIVGNLALMCIVWHNFYLKSAWNCILAGLAFWDFLVLFFCLPRLLGDLSCRLVPYLEVSSLGVATFSLCALSIDRFHAATGPGPLQTPKVEPCQSILSKLSVIWVGSMLLAAPELLLWQLLQETPGGSLMAALRARTETFKVDICVREPSVELPESIYSLVLTYHEARMWWFFGCYLCLPLLFTLACDLVTRQKKQHVRRAEAALHCDGPHHLVHHVQPAWRAFATSPWRTSLSRCRPVLPALALPALGLIGQFLLFVRCSATPVLLLCLCRSLGQAFMDCCCCCCEECVPDGSSSSSSSASAAATSTLSSPTSPSPSSLSPSSKEETMKSVLATEPAVFDRVKDSSAAIGTPC</sequence>
<evidence type="ECO:0000256" key="11">
    <source>
        <dbReference type="ARBA" id="ARBA00023170"/>
    </source>
</evidence>
<dbReference type="SUPFAM" id="SSF81321">
    <property type="entry name" value="Family A G protein-coupled receptor-like"/>
    <property type="match status" value="1"/>
</dbReference>
<keyword evidence="7 16" id="KW-1133">Transmembrane helix</keyword>
<evidence type="ECO:0000256" key="1">
    <source>
        <dbReference type="ARBA" id="ARBA00004316"/>
    </source>
</evidence>
<dbReference type="InterPro" id="IPR017452">
    <property type="entry name" value="GPCR_Rhodpsn_7TM"/>
</dbReference>
<feature type="domain" description="G-protein coupled receptors family 1 profile" evidence="18">
    <location>
        <begin position="155"/>
        <end position="338"/>
    </location>
</feature>
<protein>
    <submittedName>
        <fullName evidence="19">G protein-coupled receptor 37 like 1</fullName>
    </submittedName>
</protein>
<evidence type="ECO:0000313" key="20">
    <source>
        <dbReference type="Proteomes" id="UP000314980"/>
    </source>
</evidence>
<keyword evidence="3" id="KW-1003">Cell membrane</keyword>
<dbReference type="InterPro" id="IPR003909">
    <property type="entry name" value="GPR37_orph"/>
</dbReference>
<evidence type="ECO:0000256" key="6">
    <source>
        <dbReference type="ARBA" id="ARBA00022843"/>
    </source>
</evidence>
<feature type="transmembrane region" description="Helical" evidence="16">
    <location>
        <begin position="136"/>
        <end position="164"/>
    </location>
</feature>
<dbReference type="STRING" id="8187.ENSLCAP00010009478"/>
<dbReference type="GeneTree" id="ENSGT01150000286942"/>
<feature type="signal peptide" evidence="17">
    <location>
        <begin position="1"/>
        <end position="17"/>
    </location>
</feature>
<dbReference type="GO" id="GO:0007193">
    <property type="term" value="P:adenylate cyclase-inhibiting G protein-coupled receptor signaling pathway"/>
    <property type="evidence" value="ECO:0007669"/>
    <property type="project" value="TreeGrafter"/>
</dbReference>
<feature type="chain" id="PRO_5021493986" evidence="17">
    <location>
        <begin position="18"/>
        <end position="505"/>
    </location>
</feature>
<feature type="transmembrane region" description="Helical" evidence="16">
    <location>
        <begin position="203"/>
        <end position="224"/>
    </location>
</feature>
<dbReference type="PROSITE" id="PS50262">
    <property type="entry name" value="G_PROTEIN_RECEP_F1_2"/>
    <property type="match status" value="1"/>
</dbReference>
<evidence type="ECO:0000259" key="18">
    <source>
        <dbReference type="PROSITE" id="PS50262"/>
    </source>
</evidence>
<dbReference type="AlphaFoldDB" id="A0A4W6CDR8"/>
<keyword evidence="9 16" id="KW-0472">Membrane</keyword>
<gene>
    <name evidence="19" type="primary">GPR37L1</name>
</gene>
<keyword evidence="4 16" id="KW-0812">Transmembrane</keyword>
<dbReference type="PRINTS" id="PR00237">
    <property type="entry name" value="GPCRRHODOPSN"/>
</dbReference>
<keyword evidence="12" id="KW-0325">Glycoprotein</keyword>
<dbReference type="GO" id="GO:0043410">
    <property type="term" value="P:positive regulation of MAPK cascade"/>
    <property type="evidence" value="ECO:0007669"/>
    <property type="project" value="TreeGrafter"/>
</dbReference>
<dbReference type="InParanoid" id="A0A4W6CDR8"/>
<keyword evidence="20" id="KW-1185">Reference proteome</keyword>
<feature type="transmembrane region" description="Helical" evidence="16">
    <location>
        <begin position="253"/>
        <end position="272"/>
    </location>
</feature>
<evidence type="ECO:0000256" key="5">
    <source>
        <dbReference type="ARBA" id="ARBA00022729"/>
    </source>
</evidence>
<keyword evidence="14" id="KW-0966">Cell projection</keyword>
<dbReference type="Proteomes" id="UP000314980">
    <property type="component" value="Unassembled WGS sequence"/>
</dbReference>
<dbReference type="Gene3D" id="1.20.1070.10">
    <property type="entry name" value="Rhodopsin 7-helix transmembrane proteins"/>
    <property type="match status" value="1"/>
</dbReference>
<dbReference type="GO" id="GO:0005886">
    <property type="term" value="C:plasma membrane"/>
    <property type="evidence" value="ECO:0007669"/>
    <property type="project" value="UniProtKB-SubCell"/>
</dbReference>
<dbReference type="GO" id="GO:0042995">
    <property type="term" value="C:cell projection"/>
    <property type="evidence" value="ECO:0007669"/>
    <property type="project" value="UniProtKB-SubCell"/>
</dbReference>
<keyword evidence="13" id="KW-0807">Transducer</keyword>
<feature type="transmembrane region" description="Helical" evidence="16">
    <location>
        <begin position="320"/>
        <end position="341"/>
    </location>
</feature>
<evidence type="ECO:0000256" key="3">
    <source>
        <dbReference type="ARBA" id="ARBA00022475"/>
    </source>
</evidence>
<dbReference type="PANTHER" id="PTHR46216">
    <property type="entry name" value="PROSAPOSIN RECEPTOR GPR37 FAMILY MEMBER"/>
    <property type="match status" value="1"/>
</dbReference>
<reference evidence="20" key="1">
    <citation type="submission" date="2015-09" db="EMBL/GenBank/DDBJ databases">
        <authorList>
            <person name="Sai Rama Sridatta P."/>
        </authorList>
    </citation>
    <scope>NUCLEOTIDE SEQUENCE [LARGE SCALE GENOMIC DNA]</scope>
</reference>
<accession>A0A4W6CDR8</accession>
<organism evidence="19 20">
    <name type="scientific">Lates calcarifer</name>
    <name type="common">Barramundi</name>
    <name type="synonym">Holocentrus calcarifer</name>
    <dbReference type="NCBI Taxonomy" id="8187"/>
    <lineage>
        <taxon>Eukaryota</taxon>
        <taxon>Metazoa</taxon>
        <taxon>Chordata</taxon>
        <taxon>Craniata</taxon>
        <taxon>Vertebrata</taxon>
        <taxon>Euteleostomi</taxon>
        <taxon>Actinopterygii</taxon>
        <taxon>Neopterygii</taxon>
        <taxon>Teleostei</taxon>
        <taxon>Neoteleostei</taxon>
        <taxon>Acanthomorphata</taxon>
        <taxon>Carangaria</taxon>
        <taxon>Carangaria incertae sedis</taxon>
        <taxon>Centropomidae</taxon>
        <taxon>Lates</taxon>
    </lineage>
</organism>
<evidence type="ECO:0000313" key="19">
    <source>
        <dbReference type="Ensembl" id="ENSLCAP00010009478.1"/>
    </source>
</evidence>
<evidence type="ECO:0000256" key="15">
    <source>
        <dbReference type="SAM" id="MobiDB-lite"/>
    </source>
</evidence>
<evidence type="ECO:0000256" key="8">
    <source>
        <dbReference type="ARBA" id="ARBA00023040"/>
    </source>
</evidence>
<feature type="region of interest" description="Disordered" evidence="15">
    <location>
        <begin position="452"/>
        <end position="481"/>
    </location>
</feature>
<keyword evidence="5 17" id="KW-0732">Signal</keyword>
<evidence type="ECO:0000256" key="10">
    <source>
        <dbReference type="ARBA" id="ARBA00023157"/>
    </source>
</evidence>
<evidence type="ECO:0000256" key="16">
    <source>
        <dbReference type="SAM" id="Phobius"/>
    </source>
</evidence>
<evidence type="ECO:0000256" key="17">
    <source>
        <dbReference type="SAM" id="SignalP"/>
    </source>
</evidence>
<evidence type="ECO:0000256" key="12">
    <source>
        <dbReference type="ARBA" id="ARBA00023180"/>
    </source>
</evidence>
<dbReference type="Ensembl" id="ENSLCAT00010009693.1">
    <property type="protein sequence ID" value="ENSLCAP00010009478.1"/>
    <property type="gene ID" value="ENSLCAG00010004551.1"/>
</dbReference>
<feature type="compositionally biased region" description="Low complexity" evidence="15">
    <location>
        <begin position="452"/>
        <end position="474"/>
    </location>
</feature>
<evidence type="ECO:0000256" key="13">
    <source>
        <dbReference type="ARBA" id="ARBA00023224"/>
    </source>
</evidence>
<feature type="transmembrane region" description="Helical" evidence="16">
    <location>
        <begin position="176"/>
        <end position="197"/>
    </location>
</feature>
<proteinExistence type="predicted"/>
<comment type="subcellular location">
    <subcellularLocation>
        <location evidence="2">Cell membrane</location>
        <topology evidence="2">Multi-pass membrane protein</topology>
    </subcellularLocation>
    <subcellularLocation>
        <location evidence="1">Cell projection</location>
    </subcellularLocation>
</comment>
<dbReference type="PRINTS" id="PR01421">
    <property type="entry name" value="GPR37ORPHANR"/>
</dbReference>
<dbReference type="PANTHER" id="PTHR46216:SF4">
    <property type="entry name" value="G-PROTEIN COUPLED RECEPTOR 37-LIKE 1"/>
    <property type="match status" value="1"/>
</dbReference>
<keyword evidence="6" id="KW-0832">Ubl conjugation</keyword>
<evidence type="ECO:0000256" key="14">
    <source>
        <dbReference type="ARBA" id="ARBA00023273"/>
    </source>
</evidence>
<dbReference type="Pfam" id="PF00001">
    <property type="entry name" value="7tm_1"/>
    <property type="match status" value="1"/>
</dbReference>
<dbReference type="GO" id="GO:0008528">
    <property type="term" value="F:G protein-coupled peptide receptor activity"/>
    <property type="evidence" value="ECO:0007669"/>
    <property type="project" value="TreeGrafter"/>
</dbReference>
<evidence type="ECO:0000256" key="4">
    <source>
        <dbReference type="ARBA" id="ARBA00022692"/>
    </source>
</evidence>
<evidence type="ECO:0000256" key="7">
    <source>
        <dbReference type="ARBA" id="ARBA00022989"/>
    </source>
</evidence>
<dbReference type="InterPro" id="IPR000276">
    <property type="entry name" value="GPCR_Rhodpsn"/>
</dbReference>
<name>A0A4W6CDR8_LATCA</name>
<dbReference type="GO" id="GO:0043235">
    <property type="term" value="C:receptor complex"/>
    <property type="evidence" value="ECO:0007669"/>
    <property type="project" value="TreeGrafter"/>
</dbReference>
<reference evidence="19" key="2">
    <citation type="submission" date="2025-08" db="UniProtKB">
        <authorList>
            <consortium name="Ensembl"/>
        </authorList>
    </citation>
    <scope>IDENTIFICATION</scope>
</reference>
<feature type="transmembrane region" description="Helical" evidence="16">
    <location>
        <begin position="390"/>
        <end position="409"/>
    </location>
</feature>
<keyword evidence="10" id="KW-1015">Disulfide bond</keyword>
<keyword evidence="8" id="KW-0297">G-protein coupled receptor</keyword>
<evidence type="ECO:0000256" key="2">
    <source>
        <dbReference type="ARBA" id="ARBA00004651"/>
    </source>
</evidence>
<keyword evidence="11" id="KW-0675">Receptor</keyword>
<reference evidence="19" key="3">
    <citation type="submission" date="2025-09" db="UniProtKB">
        <authorList>
            <consortium name="Ensembl"/>
        </authorList>
    </citation>
    <scope>IDENTIFICATION</scope>
</reference>
<evidence type="ECO:0000256" key="9">
    <source>
        <dbReference type="ARBA" id="ARBA00023136"/>
    </source>
</evidence>